<feature type="region of interest" description="Disordered" evidence="1">
    <location>
        <begin position="1"/>
        <end position="26"/>
    </location>
</feature>
<dbReference type="Proteomes" id="UP000813461">
    <property type="component" value="Unassembled WGS sequence"/>
</dbReference>
<dbReference type="EMBL" id="JAGMVJ010000010">
    <property type="protein sequence ID" value="KAH7086816.1"/>
    <property type="molecule type" value="Genomic_DNA"/>
</dbReference>
<dbReference type="OrthoDB" id="3761807at2759"/>
<feature type="compositionally biased region" description="Polar residues" evidence="1">
    <location>
        <begin position="16"/>
        <end position="26"/>
    </location>
</feature>
<feature type="region of interest" description="Disordered" evidence="1">
    <location>
        <begin position="119"/>
        <end position="144"/>
    </location>
</feature>
<reference evidence="2" key="1">
    <citation type="journal article" date="2021" name="Nat. Commun.">
        <title>Genetic determinants of endophytism in the Arabidopsis root mycobiome.</title>
        <authorList>
            <person name="Mesny F."/>
            <person name="Miyauchi S."/>
            <person name="Thiergart T."/>
            <person name="Pickel B."/>
            <person name="Atanasova L."/>
            <person name="Karlsson M."/>
            <person name="Huettel B."/>
            <person name="Barry K.W."/>
            <person name="Haridas S."/>
            <person name="Chen C."/>
            <person name="Bauer D."/>
            <person name="Andreopoulos W."/>
            <person name="Pangilinan J."/>
            <person name="LaButti K."/>
            <person name="Riley R."/>
            <person name="Lipzen A."/>
            <person name="Clum A."/>
            <person name="Drula E."/>
            <person name="Henrissat B."/>
            <person name="Kohler A."/>
            <person name="Grigoriev I.V."/>
            <person name="Martin F.M."/>
            <person name="Hacquard S."/>
        </authorList>
    </citation>
    <scope>NUCLEOTIDE SEQUENCE</scope>
    <source>
        <strain evidence="2">MPI-SDFR-AT-0120</strain>
    </source>
</reference>
<proteinExistence type="predicted"/>
<evidence type="ECO:0000256" key="1">
    <source>
        <dbReference type="SAM" id="MobiDB-lite"/>
    </source>
</evidence>
<evidence type="ECO:0000313" key="2">
    <source>
        <dbReference type="EMBL" id="KAH7086816.1"/>
    </source>
</evidence>
<accession>A0A8K0VY46</accession>
<sequence>MDSHQDTDETYHSEPEVSSNRPPQFNGSNCGYRCGWGCCEPNASDDEGGGSESSAPTLVDPLEDDGRAPSLVDADDDDDDDDDDHDENAEQQSEVAVVVEAEDGAQTIAYLENNLHHPSVSSHRYLSPSGSLEDDASSGAHSDVPCDRRHIIDLTMSDILRGITDRMEDLPFQRPQDDQAGPALSRTLFLLPPLRLSAQYEHCRGNPYRHMAIRDDMVLRI</sequence>
<dbReference type="AlphaFoldDB" id="A0A8K0VY46"/>
<feature type="compositionally biased region" description="Polar residues" evidence="1">
    <location>
        <begin position="119"/>
        <end position="130"/>
    </location>
</feature>
<gene>
    <name evidence="2" type="ORF">FB567DRAFT_51805</name>
</gene>
<organism evidence="2 3">
    <name type="scientific">Paraphoma chrysanthemicola</name>
    <dbReference type="NCBI Taxonomy" id="798071"/>
    <lineage>
        <taxon>Eukaryota</taxon>
        <taxon>Fungi</taxon>
        <taxon>Dikarya</taxon>
        <taxon>Ascomycota</taxon>
        <taxon>Pezizomycotina</taxon>
        <taxon>Dothideomycetes</taxon>
        <taxon>Pleosporomycetidae</taxon>
        <taxon>Pleosporales</taxon>
        <taxon>Pleosporineae</taxon>
        <taxon>Phaeosphaeriaceae</taxon>
        <taxon>Paraphoma</taxon>
    </lineage>
</organism>
<feature type="region of interest" description="Disordered" evidence="1">
    <location>
        <begin position="41"/>
        <end position="93"/>
    </location>
</feature>
<evidence type="ECO:0000313" key="3">
    <source>
        <dbReference type="Proteomes" id="UP000813461"/>
    </source>
</evidence>
<feature type="compositionally biased region" description="Basic and acidic residues" evidence="1">
    <location>
        <begin position="1"/>
        <end position="15"/>
    </location>
</feature>
<name>A0A8K0VY46_9PLEO</name>
<keyword evidence="3" id="KW-1185">Reference proteome</keyword>
<protein>
    <submittedName>
        <fullName evidence="2">Uncharacterized protein</fullName>
    </submittedName>
</protein>
<feature type="compositionally biased region" description="Acidic residues" evidence="1">
    <location>
        <begin position="73"/>
        <end position="89"/>
    </location>
</feature>
<comment type="caution">
    <text evidence="2">The sequence shown here is derived from an EMBL/GenBank/DDBJ whole genome shotgun (WGS) entry which is preliminary data.</text>
</comment>